<feature type="chain" id="PRO_5045653008" evidence="5">
    <location>
        <begin position="25"/>
        <end position="434"/>
    </location>
</feature>
<keyword evidence="9" id="KW-1185">Reference proteome</keyword>
<keyword evidence="4" id="KW-0281">Fimbrium</keyword>
<dbReference type="InterPro" id="IPR029140">
    <property type="entry name" value="Mfa1_C"/>
</dbReference>
<dbReference type="Proteomes" id="UP001596023">
    <property type="component" value="Unassembled WGS sequence"/>
</dbReference>
<keyword evidence="3 5" id="KW-0732">Signal</keyword>
<dbReference type="Gene3D" id="2.60.40.3690">
    <property type="match status" value="1"/>
</dbReference>
<comment type="similarity">
    <text evidence="2">Belongs to the bacteroidetes fimbrillin superfamily. FimA/Mfa1 family.</text>
</comment>
<dbReference type="EMBL" id="JBHSGN010000050">
    <property type="protein sequence ID" value="MFC4673282.1"/>
    <property type="molecule type" value="Genomic_DNA"/>
</dbReference>
<evidence type="ECO:0000313" key="8">
    <source>
        <dbReference type="EMBL" id="MFC4673282.1"/>
    </source>
</evidence>
<organism evidence="8 9">
    <name type="scientific">Dysgonomonas termitidis</name>
    <dbReference type="NCBI Taxonomy" id="1516126"/>
    <lineage>
        <taxon>Bacteria</taxon>
        <taxon>Pseudomonadati</taxon>
        <taxon>Bacteroidota</taxon>
        <taxon>Bacteroidia</taxon>
        <taxon>Bacteroidales</taxon>
        <taxon>Dysgonomonadaceae</taxon>
        <taxon>Dysgonomonas</taxon>
    </lineage>
</organism>
<comment type="caution">
    <text evidence="8">The sequence shown here is derived from an EMBL/GenBank/DDBJ whole genome shotgun (WGS) entry which is preliminary data.</text>
</comment>
<feature type="domain" description="Major fimbrial subunit protein N-terminal" evidence="6">
    <location>
        <begin position="48"/>
        <end position="171"/>
    </location>
</feature>
<name>A0ABV9KT61_9BACT</name>
<protein>
    <submittedName>
        <fullName evidence="8">Mfa1 family fimbria major subunit</fullName>
    </submittedName>
</protein>
<evidence type="ECO:0000256" key="4">
    <source>
        <dbReference type="ARBA" id="ARBA00023263"/>
    </source>
</evidence>
<dbReference type="InterPro" id="IPR047786">
    <property type="entry name" value="Mfa1_fim"/>
</dbReference>
<dbReference type="Pfam" id="PF15495">
    <property type="entry name" value="Fimbrillin_C"/>
    <property type="match status" value="1"/>
</dbReference>
<dbReference type="PROSITE" id="PS51257">
    <property type="entry name" value="PROKAR_LIPOPROTEIN"/>
    <property type="match status" value="1"/>
</dbReference>
<comment type="subcellular location">
    <subcellularLocation>
        <location evidence="1">Fimbrium</location>
    </subcellularLocation>
</comment>
<feature type="domain" description="Minor fimbrium subunit Mfa1 C-terminal" evidence="7">
    <location>
        <begin position="354"/>
        <end position="430"/>
    </location>
</feature>
<proteinExistence type="inferred from homology"/>
<sequence>MKTKFKYATLLTVASLLGFTACSSDDEVTGKTPETGTPTNFSLSISQPVTYAADPNATADEVTIKTVDVYIYDASNAFIKRQSLVVADFDDLGDNKWQLKDAKKIATTTGAKNIYVGVNLPATLATAIVNTDPGAVEQAITAAATELGNTTTGFAMFSRLVKTPTLVTTGDPDYATENTVTVTVARLLAKVVVQEGNPFSSSVTGGTVSGLQFAVSNVNKKFFPYPSSTFRDPNWTSPWSVLTDFIPAQSSDYKTINPNATAITIADAVYTTENTSQGNAQGDHTYVSVRATYTPSSIVKLNTAGDAASGFTADDSYNAGETFYLVNAGGQKYFFKSSTDAAAYATDKGTSAITYTNGLAYYNIFLNPAPQSGQENKFDVLRNNIYKVTITKINGLGKPGDIITDPTEEIDEPTDISVTLDIEPWTIVTQENEI</sequence>
<evidence type="ECO:0000313" key="9">
    <source>
        <dbReference type="Proteomes" id="UP001596023"/>
    </source>
</evidence>
<evidence type="ECO:0000256" key="1">
    <source>
        <dbReference type="ARBA" id="ARBA00004561"/>
    </source>
</evidence>
<evidence type="ECO:0000256" key="2">
    <source>
        <dbReference type="ARBA" id="ARBA00006011"/>
    </source>
</evidence>
<dbReference type="RefSeq" id="WP_379994521.1">
    <property type="nucleotide sequence ID" value="NZ_JBHSGN010000050.1"/>
</dbReference>
<dbReference type="InterPro" id="IPR029141">
    <property type="entry name" value="FimA_N"/>
</dbReference>
<reference evidence="9" key="1">
    <citation type="journal article" date="2019" name="Int. J. Syst. Evol. Microbiol.">
        <title>The Global Catalogue of Microorganisms (GCM) 10K type strain sequencing project: providing services to taxonomists for standard genome sequencing and annotation.</title>
        <authorList>
            <consortium name="The Broad Institute Genomics Platform"/>
            <consortium name="The Broad Institute Genome Sequencing Center for Infectious Disease"/>
            <person name="Wu L."/>
            <person name="Ma J."/>
        </authorList>
    </citation>
    <scope>NUCLEOTIDE SEQUENCE [LARGE SCALE GENOMIC DNA]</scope>
    <source>
        <strain evidence="9">CCUG 66188</strain>
    </source>
</reference>
<feature type="signal peptide" evidence="5">
    <location>
        <begin position="1"/>
        <end position="24"/>
    </location>
</feature>
<evidence type="ECO:0000256" key="5">
    <source>
        <dbReference type="SAM" id="SignalP"/>
    </source>
</evidence>
<evidence type="ECO:0000259" key="7">
    <source>
        <dbReference type="Pfam" id="PF15495"/>
    </source>
</evidence>
<dbReference type="NCBIfam" id="NF038041">
    <property type="entry name" value="fim_Mfa1_fam"/>
    <property type="match status" value="1"/>
</dbReference>
<evidence type="ECO:0000259" key="6">
    <source>
        <dbReference type="Pfam" id="PF06321"/>
    </source>
</evidence>
<gene>
    <name evidence="8" type="ORF">ACFO6W_06230</name>
</gene>
<evidence type="ECO:0000256" key="3">
    <source>
        <dbReference type="ARBA" id="ARBA00022729"/>
    </source>
</evidence>
<dbReference type="Pfam" id="PF06321">
    <property type="entry name" value="P_gingi_FimA"/>
    <property type="match status" value="1"/>
</dbReference>
<accession>A0ABV9KT61</accession>